<dbReference type="PRINTS" id="PR00080">
    <property type="entry name" value="SDRFAMILY"/>
</dbReference>
<comment type="caution">
    <text evidence="5">The sequence shown here is derived from an EMBL/GenBank/DDBJ whole genome shotgun (WGS) entry which is preliminary data.</text>
</comment>
<keyword evidence="2" id="KW-0560">Oxidoreductase</keyword>
<comment type="similarity">
    <text evidence="1 3">Belongs to the short-chain dehydrogenases/reductases (SDR) family.</text>
</comment>
<dbReference type="SMART" id="SM00822">
    <property type="entry name" value="PKS_KR"/>
    <property type="match status" value="1"/>
</dbReference>
<dbReference type="EMBL" id="JAHHIF010000020">
    <property type="protein sequence ID" value="MBW4545994.1"/>
    <property type="molecule type" value="Genomic_DNA"/>
</dbReference>
<gene>
    <name evidence="5" type="ORF">KME25_16335</name>
</gene>
<name>A0A951PN77_9CYAN</name>
<dbReference type="GO" id="GO:0016020">
    <property type="term" value="C:membrane"/>
    <property type="evidence" value="ECO:0007669"/>
    <property type="project" value="TreeGrafter"/>
</dbReference>
<feature type="domain" description="Ketoreductase" evidence="4">
    <location>
        <begin position="2"/>
        <end position="186"/>
    </location>
</feature>
<dbReference type="Gene3D" id="3.40.50.720">
    <property type="entry name" value="NAD(P)-binding Rossmann-like Domain"/>
    <property type="match status" value="1"/>
</dbReference>
<dbReference type="Proteomes" id="UP000753908">
    <property type="component" value="Unassembled WGS sequence"/>
</dbReference>
<evidence type="ECO:0000256" key="2">
    <source>
        <dbReference type="ARBA" id="ARBA00023002"/>
    </source>
</evidence>
<evidence type="ECO:0000256" key="1">
    <source>
        <dbReference type="ARBA" id="ARBA00006484"/>
    </source>
</evidence>
<dbReference type="GO" id="GO:0016491">
    <property type="term" value="F:oxidoreductase activity"/>
    <property type="evidence" value="ECO:0007669"/>
    <property type="project" value="UniProtKB-KW"/>
</dbReference>
<dbReference type="SUPFAM" id="SSF51735">
    <property type="entry name" value="NAD(P)-binding Rossmann-fold domains"/>
    <property type="match status" value="1"/>
</dbReference>
<reference evidence="5" key="2">
    <citation type="journal article" date="2022" name="Microbiol. Resour. Announc.">
        <title>Metagenome Sequencing to Explore Phylogenomics of Terrestrial Cyanobacteria.</title>
        <authorList>
            <person name="Ward R.D."/>
            <person name="Stajich J.E."/>
            <person name="Johansen J.R."/>
            <person name="Huntemann M."/>
            <person name="Clum A."/>
            <person name="Foster B."/>
            <person name="Foster B."/>
            <person name="Roux S."/>
            <person name="Palaniappan K."/>
            <person name="Varghese N."/>
            <person name="Mukherjee S."/>
            <person name="Reddy T.B.K."/>
            <person name="Daum C."/>
            <person name="Copeland A."/>
            <person name="Chen I.A."/>
            <person name="Ivanova N.N."/>
            <person name="Kyrpides N.C."/>
            <person name="Shapiro N."/>
            <person name="Eloe-Fadrosh E.A."/>
            <person name="Pietrasiak N."/>
        </authorList>
    </citation>
    <scope>NUCLEOTIDE SEQUENCE</scope>
    <source>
        <strain evidence="5">CPER-KK1</strain>
    </source>
</reference>
<dbReference type="Pfam" id="PF00106">
    <property type="entry name" value="adh_short"/>
    <property type="match status" value="1"/>
</dbReference>
<dbReference type="InterPro" id="IPR002347">
    <property type="entry name" value="SDR_fam"/>
</dbReference>
<dbReference type="PANTHER" id="PTHR44196:SF2">
    <property type="entry name" value="SHORT-CHAIN DEHYDROGENASE-RELATED"/>
    <property type="match status" value="1"/>
</dbReference>
<dbReference type="PROSITE" id="PS00061">
    <property type="entry name" value="ADH_SHORT"/>
    <property type="match status" value="1"/>
</dbReference>
<dbReference type="PRINTS" id="PR00081">
    <property type="entry name" value="GDHRDH"/>
</dbReference>
<organism evidence="5 6">
    <name type="scientific">Symplocastrum torsivum CPER-KK1</name>
    <dbReference type="NCBI Taxonomy" id="450513"/>
    <lineage>
        <taxon>Bacteria</taxon>
        <taxon>Bacillati</taxon>
        <taxon>Cyanobacteriota</taxon>
        <taxon>Cyanophyceae</taxon>
        <taxon>Oscillatoriophycideae</taxon>
        <taxon>Oscillatoriales</taxon>
        <taxon>Microcoleaceae</taxon>
        <taxon>Symplocastrum</taxon>
    </lineage>
</organism>
<dbReference type="InterPro" id="IPR036291">
    <property type="entry name" value="NAD(P)-bd_dom_sf"/>
</dbReference>
<sequence length="264" mass="28335">MATALITGASAGIGAVFAQELAARQTNLVLLARSEAKLQQIAQQLQEQHKIQVDCLIQDLTAPTAATDVFDAVSQKGLTIDLLVNNAGFGEYGSFAELDGEQQLKMIQLNILASVALTHKFLPGMRQRRHGGIINMSSVAAFQPMPYFSVYAATKAFVLSFSEALAAENKSYGVHVLAVCPGPTDTNFFQEADFPSMLADVAAQNYTPSEVVVREALKGLDNKQTTVVPGALGNQLIANLPRFLPREGVLSLWKNILGASKSKK</sequence>
<dbReference type="InterPro" id="IPR020904">
    <property type="entry name" value="Sc_DH/Rdtase_CS"/>
</dbReference>
<evidence type="ECO:0000259" key="4">
    <source>
        <dbReference type="SMART" id="SM00822"/>
    </source>
</evidence>
<evidence type="ECO:0000256" key="3">
    <source>
        <dbReference type="RuleBase" id="RU000363"/>
    </source>
</evidence>
<dbReference type="PIRSF" id="PIRSF000126">
    <property type="entry name" value="11-beta-HSD1"/>
    <property type="match status" value="1"/>
</dbReference>
<dbReference type="PANTHER" id="PTHR44196">
    <property type="entry name" value="DEHYDROGENASE/REDUCTASE SDR FAMILY MEMBER 7B"/>
    <property type="match status" value="1"/>
</dbReference>
<accession>A0A951PN77</accession>
<reference evidence="5" key="1">
    <citation type="submission" date="2021-05" db="EMBL/GenBank/DDBJ databases">
        <authorList>
            <person name="Pietrasiak N."/>
            <person name="Ward R."/>
            <person name="Stajich J.E."/>
            <person name="Kurbessoian T."/>
        </authorList>
    </citation>
    <scope>NUCLEOTIDE SEQUENCE</scope>
    <source>
        <strain evidence="5">CPER-KK1</strain>
    </source>
</reference>
<evidence type="ECO:0000313" key="5">
    <source>
        <dbReference type="EMBL" id="MBW4545994.1"/>
    </source>
</evidence>
<dbReference type="InterPro" id="IPR057326">
    <property type="entry name" value="KR_dom"/>
</dbReference>
<proteinExistence type="inferred from homology"/>
<evidence type="ECO:0000313" key="6">
    <source>
        <dbReference type="Proteomes" id="UP000753908"/>
    </source>
</evidence>
<protein>
    <submittedName>
        <fullName evidence="5">SDR family oxidoreductase</fullName>
    </submittedName>
</protein>
<dbReference type="AlphaFoldDB" id="A0A951PN77"/>